<proteinExistence type="predicted"/>
<dbReference type="InterPro" id="IPR008861">
    <property type="entry name" value="GpX-like"/>
</dbReference>
<dbReference type="AlphaFoldDB" id="A0A0F7QNA1"/>
<dbReference type="Proteomes" id="UP000253594">
    <property type="component" value="Unassembled WGS sequence"/>
</dbReference>
<organism evidence="1 2">
    <name type="scientific">Pseudomonas aeruginosa</name>
    <dbReference type="NCBI Taxonomy" id="287"/>
    <lineage>
        <taxon>Bacteria</taxon>
        <taxon>Pseudomonadati</taxon>
        <taxon>Pseudomonadota</taxon>
        <taxon>Gammaproteobacteria</taxon>
        <taxon>Pseudomonadales</taxon>
        <taxon>Pseudomonadaceae</taxon>
        <taxon>Pseudomonas</taxon>
    </lineage>
</organism>
<dbReference type="RefSeq" id="WP_015649042.1">
    <property type="nucleotide sequence ID" value="NZ_AP014651.1"/>
</dbReference>
<gene>
    <name evidence="1" type="ORF">DT376_08405</name>
</gene>
<evidence type="ECO:0000313" key="2">
    <source>
        <dbReference type="Proteomes" id="UP000253594"/>
    </source>
</evidence>
<sequence>METICRTSDGDLLDTLCVQYYGHLVGTVEAVYDANQWLADEPQPFRAGLLIVMPEVEVPVTGEVQLWG</sequence>
<dbReference type="Pfam" id="PF05489">
    <property type="entry name" value="Phage_tail_X"/>
    <property type="match status" value="1"/>
</dbReference>
<reference evidence="1 2" key="1">
    <citation type="submission" date="2018-07" db="EMBL/GenBank/DDBJ databases">
        <title>Mechanisms of high-level aminoglycoside resistance among Gram-negative pathogens in Brazil.</title>
        <authorList>
            <person name="Ballaben A.S."/>
            <person name="Darini A.L.C."/>
            <person name="Doi Y."/>
        </authorList>
    </citation>
    <scope>NUCLEOTIDE SEQUENCE [LARGE SCALE GENOMIC DNA]</scope>
    <source>
        <strain evidence="1 2">B2-305</strain>
    </source>
</reference>
<evidence type="ECO:0000313" key="1">
    <source>
        <dbReference type="EMBL" id="RCI75297.1"/>
    </source>
</evidence>
<dbReference type="EMBL" id="QORE01000198">
    <property type="protein sequence ID" value="RCI75297.1"/>
    <property type="molecule type" value="Genomic_DNA"/>
</dbReference>
<protein>
    <submittedName>
        <fullName evidence="1">Phage tail protein</fullName>
    </submittedName>
</protein>
<comment type="caution">
    <text evidence="1">The sequence shown here is derived from an EMBL/GenBank/DDBJ whole genome shotgun (WGS) entry which is preliminary data.</text>
</comment>
<accession>A0A0F7QNA1</accession>
<name>A0A0F7QNA1_PSEAI</name>